<organism evidence="2 3">
    <name type="scientific">Microbacterium bandirmense</name>
    <dbReference type="NCBI Taxonomy" id="3122050"/>
    <lineage>
        <taxon>Bacteria</taxon>
        <taxon>Bacillati</taxon>
        <taxon>Actinomycetota</taxon>
        <taxon>Actinomycetes</taxon>
        <taxon>Micrococcales</taxon>
        <taxon>Microbacteriaceae</taxon>
        <taxon>Microbacterium</taxon>
    </lineage>
</organism>
<dbReference type="EMBL" id="JBBDGM010000010">
    <property type="protein sequence ID" value="MEJ1089142.1"/>
    <property type="molecule type" value="Genomic_DNA"/>
</dbReference>
<evidence type="ECO:0000313" key="2">
    <source>
        <dbReference type="EMBL" id="MEJ1089142.1"/>
    </source>
</evidence>
<dbReference type="Pfam" id="PF01882">
    <property type="entry name" value="DUF58"/>
    <property type="match status" value="1"/>
</dbReference>
<dbReference type="PANTHER" id="PTHR34351">
    <property type="entry name" value="SLR1927 PROTEIN-RELATED"/>
    <property type="match status" value="1"/>
</dbReference>
<dbReference type="InterPro" id="IPR002881">
    <property type="entry name" value="DUF58"/>
</dbReference>
<protein>
    <submittedName>
        <fullName evidence="2">DUF58 domain-containing protein</fullName>
    </submittedName>
</protein>
<proteinExistence type="predicted"/>
<evidence type="ECO:0000313" key="3">
    <source>
        <dbReference type="Proteomes" id="UP001371224"/>
    </source>
</evidence>
<accession>A0ABU8LFN5</accession>
<gene>
    <name evidence="2" type="ORF">WDU99_12545</name>
</gene>
<dbReference type="RefSeq" id="WP_337332799.1">
    <property type="nucleotide sequence ID" value="NZ_JBBDGM010000010.1"/>
</dbReference>
<evidence type="ECO:0000259" key="1">
    <source>
        <dbReference type="Pfam" id="PF01882"/>
    </source>
</evidence>
<sequence length="387" mass="40530">MTTRLTARGWATAVCAVLCWVLGVWAAYPAIVGLALALTATLLVAVLTVAAPTPVQVSRTVHPARVARHDECHATIRVENTARRWRVSISGTDRVAGAPIVFDFPTLAAGEHAATDVRIPTDHRGLIEFGPLTLDRRSFGDLIRVRRVHGDTASVLVEPRVLDVIGVPPGMRRGHAGADERIAHGGTDLVGLREYVPGDDLRRLHWATSARRGQLMVREDADPSQPFLTVLLDDRAESYREGGLDEAVDLAASLLDAAAAGRSAARLVTVSGALDLDLPVEPGRVEDARLAPHALAALATLAPHDSSAPLRMQVSSPDVVAVISGSDASAAELVLTAAAAPVGVVAVVDPSPDRLVSASGGVLVLHGPRAEELAHGWRTAVAAGAAR</sequence>
<feature type="domain" description="DUF58" evidence="1">
    <location>
        <begin position="192"/>
        <end position="355"/>
    </location>
</feature>
<dbReference type="Proteomes" id="UP001371224">
    <property type="component" value="Unassembled WGS sequence"/>
</dbReference>
<keyword evidence="3" id="KW-1185">Reference proteome</keyword>
<comment type="caution">
    <text evidence="2">The sequence shown here is derived from an EMBL/GenBank/DDBJ whole genome shotgun (WGS) entry which is preliminary data.</text>
</comment>
<name>A0ABU8LFN5_9MICO</name>
<dbReference type="PANTHER" id="PTHR34351:SF1">
    <property type="entry name" value="SLR1927 PROTEIN"/>
    <property type="match status" value="1"/>
</dbReference>
<reference evidence="2 3" key="1">
    <citation type="submission" date="2024-02" db="EMBL/GenBank/DDBJ databases">
        <authorList>
            <person name="Saticioglu I.B."/>
        </authorList>
    </citation>
    <scope>NUCLEOTIDE SEQUENCE [LARGE SCALE GENOMIC DNA]</scope>
    <source>
        <strain evidence="2 3">Mu-80</strain>
    </source>
</reference>